<protein>
    <submittedName>
        <fullName evidence="1">Uncharacterized protein</fullName>
    </submittedName>
</protein>
<proteinExistence type="predicted"/>
<accession>A0A935K8P0</accession>
<reference evidence="1 2" key="1">
    <citation type="submission" date="2020-10" db="EMBL/GenBank/DDBJ databases">
        <title>Connecting structure to function with the recovery of over 1000 high-quality activated sludge metagenome-assembled genomes encoding full-length rRNA genes using long-read sequencing.</title>
        <authorList>
            <person name="Singleton C.M."/>
            <person name="Petriglieri F."/>
            <person name="Kristensen J.M."/>
            <person name="Kirkegaard R.H."/>
            <person name="Michaelsen T.Y."/>
            <person name="Andersen M.H."/>
            <person name="Karst S.M."/>
            <person name="Dueholm M.S."/>
            <person name="Nielsen P.H."/>
            <person name="Albertsen M."/>
        </authorList>
    </citation>
    <scope>NUCLEOTIDE SEQUENCE [LARGE SCALE GENOMIC DNA]</scope>
    <source>
        <strain evidence="1">EsbW_18-Q3-R4-48_BATAC.463</strain>
    </source>
</reference>
<dbReference type="AlphaFoldDB" id="A0A935K8P0"/>
<evidence type="ECO:0000313" key="1">
    <source>
        <dbReference type="EMBL" id="MBK7417552.1"/>
    </source>
</evidence>
<comment type="caution">
    <text evidence="1">The sequence shown here is derived from an EMBL/GenBank/DDBJ whole genome shotgun (WGS) entry which is preliminary data.</text>
</comment>
<name>A0A935K8P0_9RHOO</name>
<evidence type="ECO:0000313" key="2">
    <source>
        <dbReference type="Proteomes" id="UP000739411"/>
    </source>
</evidence>
<dbReference type="EMBL" id="JADJMS010000053">
    <property type="protein sequence ID" value="MBK7417552.1"/>
    <property type="molecule type" value="Genomic_DNA"/>
</dbReference>
<gene>
    <name evidence="1" type="ORF">IPJ38_23210</name>
</gene>
<organism evidence="1 2">
    <name type="scientific">Candidatus Dechloromonas phosphorivorans</name>
    <dbReference type="NCBI Taxonomy" id="2899244"/>
    <lineage>
        <taxon>Bacteria</taxon>
        <taxon>Pseudomonadati</taxon>
        <taxon>Pseudomonadota</taxon>
        <taxon>Betaproteobacteria</taxon>
        <taxon>Rhodocyclales</taxon>
        <taxon>Azonexaceae</taxon>
        <taxon>Dechloromonas</taxon>
    </lineage>
</organism>
<sequence length="56" mass="6090">MRYLLSFASRLFCLTGCGRVSVQEQQAYVFGTRVEVLVVGDDPALAAKAIASVLRI</sequence>
<dbReference type="Proteomes" id="UP000739411">
    <property type="component" value="Unassembled WGS sequence"/>
</dbReference>